<dbReference type="EMBL" id="CP021330">
    <property type="protein sequence ID" value="AVX03455.1"/>
    <property type="molecule type" value="Genomic_DNA"/>
</dbReference>
<reference evidence="1 2" key="1">
    <citation type="submission" date="2017-05" db="EMBL/GenBank/DDBJ databases">
        <title>Genome Analysis of Maritalea myrionectae HL2708#5.</title>
        <authorList>
            <consortium name="Cotde Inc.-PKNU"/>
            <person name="Jang D."/>
            <person name="Oh H.-M."/>
        </authorList>
    </citation>
    <scope>NUCLEOTIDE SEQUENCE [LARGE SCALE GENOMIC DNA]</scope>
    <source>
        <strain evidence="1 2">HL2708#5</strain>
    </source>
</reference>
<proteinExistence type="predicted"/>
<accession>A0A2R4MBZ3</accession>
<keyword evidence="2" id="KW-1185">Reference proteome</keyword>
<name>A0A2R4MBZ3_9HYPH</name>
<dbReference type="AlphaFoldDB" id="A0A2R4MBZ3"/>
<protein>
    <submittedName>
        <fullName evidence="1">Uncharacterized protein</fullName>
    </submittedName>
</protein>
<dbReference type="Proteomes" id="UP000258927">
    <property type="component" value="Chromosome"/>
</dbReference>
<evidence type="ECO:0000313" key="1">
    <source>
        <dbReference type="EMBL" id="AVX03455.1"/>
    </source>
</evidence>
<sequence>MSLIGVLFPNAINCLMQGYEQRRGNVRHLPDPIIIRVSGVQVPLPLPFLSKISGLCVFWLAVDLPFS</sequence>
<evidence type="ECO:0000313" key="2">
    <source>
        <dbReference type="Proteomes" id="UP000258927"/>
    </source>
</evidence>
<gene>
    <name evidence="1" type="ORF">MXMO3_00924</name>
</gene>
<organism evidence="1 2">
    <name type="scientific">Maritalea myrionectae</name>
    <dbReference type="NCBI Taxonomy" id="454601"/>
    <lineage>
        <taxon>Bacteria</taxon>
        <taxon>Pseudomonadati</taxon>
        <taxon>Pseudomonadota</taxon>
        <taxon>Alphaproteobacteria</taxon>
        <taxon>Hyphomicrobiales</taxon>
        <taxon>Devosiaceae</taxon>
        <taxon>Maritalea</taxon>
    </lineage>
</organism>
<dbReference type="KEGG" id="mmyr:MXMO3_00924"/>